<dbReference type="PANTHER" id="PTHR45228:SF5">
    <property type="entry name" value="CYCLIC DI-GMP PHOSPHODIESTERASE VC_1348-RELATED"/>
    <property type="match status" value="1"/>
</dbReference>
<evidence type="ECO:0000313" key="5">
    <source>
        <dbReference type="Proteomes" id="UP000243745"/>
    </source>
</evidence>
<proteinExistence type="predicted"/>
<protein>
    <submittedName>
        <fullName evidence="4">Putative two-component system response regulator</fullName>
    </submittedName>
</protein>
<dbReference type="AlphaFoldDB" id="A0A662ZE10"/>
<organism evidence="4 5">
    <name type="scientific">Ruminobacter amylophilus</name>
    <dbReference type="NCBI Taxonomy" id="867"/>
    <lineage>
        <taxon>Bacteria</taxon>
        <taxon>Pseudomonadati</taxon>
        <taxon>Pseudomonadota</taxon>
        <taxon>Gammaproteobacteria</taxon>
        <taxon>Aeromonadales</taxon>
        <taxon>Succinivibrionaceae</taxon>
        <taxon>Ruminobacter</taxon>
    </lineage>
</organism>
<dbReference type="InterPro" id="IPR037522">
    <property type="entry name" value="HD_GYP_dom"/>
</dbReference>
<evidence type="ECO:0000259" key="3">
    <source>
        <dbReference type="PROSITE" id="PS51832"/>
    </source>
</evidence>
<dbReference type="PROSITE" id="PS50110">
    <property type="entry name" value="RESPONSE_REGULATORY"/>
    <property type="match status" value="1"/>
</dbReference>
<dbReference type="Gene3D" id="1.10.3210.10">
    <property type="entry name" value="Hypothetical protein af1432"/>
    <property type="match status" value="1"/>
</dbReference>
<keyword evidence="5" id="KW-1185">Reference proteome</keyword>
<dbReference type="SUPFAM" id="SSF109604">
    <property type="entry name" value="HD-domain/PDEase-like"/>
    <property type="match status" value="1"/>
</dbReference>
<evidence type="ECO:0000256" key="1">
    <source>
        <dbReference type="PROSITE-ProRule" id="PRU00169"/>
    </source>
</evidence>
<dbReference type="OrthoDB" id="9787688at2"/>
<name>A0A662ZE10_9GAMM</name>
<dbReference type="InterPro" id="IPR003607">
    <property type="entry name" value="HD/PDEase_dom"/>
</dbReference>
<dbReference type="SMART" id="SM00448">
    <property type="entry name" value="REC"/>
    <property type="match status" value="1"/>
</dbReference>
<dbReference type="SMART" id="SM00471">
    <property type="entry name" value="HDc"/>
    <property type="match status" value="1"/>
</dbReference>
<dbReference type="SUPFAM" id="SSF52172">
    <property type="entry name" value="CheY-like"/>
    <property type="match status" value="1"/>
</dbReference>
<dbReference type="EMBL" id="FOXF01000002">
    <property type="protein sequence ID" value="SFP00003.1"/>
    <property type="molecule type" value="Genomic_DNA"/>
</dbReference>
<dbReference type="InterPro" id="IPR001789">
    <property type="entry name" value="Sig_transdc_resp-reg_receiver"/>
</dbReference>
<dbReference type="CDD" id="cd00077">
    <property type="entry name" value="HDc"/>
    <property type="match status" value="1"/>
</dbReference>
<feature type="domain" description="Response regulatory" evidence="2">
    <location>
        <begin position="5"/>
        <end position="119"/>
    </location>
</feature>
<dbReference type="GO" id="GO:0000160">
    <property type="term" value="P:phosphorelay signal transduction system"/>
    <property type="evidence" value="ECO:0007669"/>
    <property type="project" value="InterPro"/>
</dbReference>
<dbReference type="InterPro" id="IPR052020">
    <property type="entry name" value="Cyclic_di-GMP/3'3'-cGAMP_PDE"/>
</dbReference>
<dbReference type="Pfam" id="PF00072">
    <property type="entry name" value="Response_reg"/>
    <property type="match status" value="1"/>
</dbReference>
<evidence type="ECO:0000313" key="4">
    <source>
        <dbReference type="EMBL" id="SFP00003.1"/>
    </source>
</evidence>
<dbReference type="InterPro" id="IPR011006">
    <property type="entry name" value="CheY-like_superfamily"/>
</dbReference>
<dbReference type="Proteomes" id="UP000243745">
    <property type="component" value="Unassembled WGS sequence"/>
</dbReference>
<evidence type="ECO:0000259" key="2">
    <source>
        <dbReference type="PROSITE" id="PS50110"/>
    </source>
</evidence>
<dbReference type="Pfam" id="PF13487">
    <property type="entry name" value="HD_5"/>
    <property type="match status" value="1"/>
</dbReference>
<dbReference type="PANTHER" id="PTHR45228">
    <property type="entry name" value="CYCLIC DI-GMP PHOSPHODIESTERASE TM_0186-RELATED"/>
    <property type="match status" value="1"/>
</dbReference>
<sequence length="354" mass="39647">MLQRNILIVDDDKNNVLVLGDFLKGFRLLEVSNVRETMQTAALSPFELIIINMQTKGLDTIHLIESLKRLPLTSSIPVVVLGNGVNTYVEDRAFELGVDDYINLKSSISTISSRILRVIDYQRCLKEIALKDEIAEDKIERMQKQIIESFASIIEGRDSSTGAHIKRTAAYVEIVIRGLIEAGDYLDELTDDFCESCVAAAPLHDIGKITVSDVILCKPGKLTVDEFMIMQTHARIGGKMIAETLSGMESSLMLSTAVDMATYHHEKWNGTGYPFNLVREDIPLCARIMAIADVFDALVSKRCYKEPISYEQAFDIIRDESGRHFDPKIVEVFMKLKDEVVKASDCLYPSENGV</sequence>
<comment type="caution">
    <text evidence="1">Lacks conserved residue(s) required for the propagation of feature annotation.</text>
</comment>
<reference evidence="4 5" key="1">
    <citation type="submission" date="2016-10" db="EMBL/GenBank/DDBJ databases">
        <authorList>
            <person name="Varghese N."/>
            <person name="Submissions S."/>
        </authorList>
    </citation>
    <scope>NUCLEOTIDE SEQUENCE [LARGE SCALE GENOMIC DNA]</scope>
    <source>
        <strain evidence="4 5">DSM 1361</strain>
    </source>
</reference>
<dbReference type="RefSeq" id="WP_093139946.1">
    <property type="nucleotide sequence ID" value="NZ_FOXF01000002.1"/>
</dbReference>
<dbReference type="PROSITE" id="PS51832">
    <property type="entry name" value="HD_GYP"/>
    <property type="match status" value="1"/>
</dbReference>
<feature type="domain" description="HD-GYP" evidence="3">
    <location>
        <begin position="139"/>
        <end position="349"/>
    </location>
</feature>
<dbReference type="Gene3D" id="3.40.50.2300">
    <property type="match status" value="1"/>
</dbReference>
<accession>A0A662ZE10</accession>
<dbReference type="GO" id="GO:0008081">
    <property type="term" value="F:phosphoric diester hydrolase activity"/>
    <property type="evidence" value="ECO:0007669"/>
    <property type="project" value="UniProtKB-ARBA"/>
</dbReference>
<gene>
    <name evidence="4" type="ORF">SAMN02910344_00119</name>
</gene>